<evidence type="ECO:0000259" key="6">
    <source>
        <dbReference type="SMART" id="SM00849"/>
    </source>
</evidence>
<comment type="similarity">
    <text evidence="1">Belongs to the metallo-beta-lactamase superfamily. Glyoxalase II family.</text>
</comment>
<reference evidence="7 8" key="2">
    <citation type="journal article" date="2019" name="G3 (Bethesda)">
        <title>Hybrid Assembly of the Genome of the Entomopathogenic Nematode Steinernema carpocapsae Identifies the X-Chromosome.</title>
        <authorList>
            <person name="Serra L."/>
            <person name="Macchietto M."/>
            <person name="Macias-Munoz A."/>
            <person name="McGill C.J."/>
            <person name="Rodriguez I.M."/>
            <person name="Rodriguez B."/>
            <person name="Murad R."/>
            <person name="Mortazavi A."/>
        </authorList>
    </citation>
    <scope>NUCLEOTIDE SEQUENCE [LARGE SCALE GENOMIC DNA]</scope>
    <source>
        <strain evidence="7 8">ALL</strain>
    </source>
</reference>
<proteinExistence type="inferred from homology"/>
<dbReference type="AlphaFoldDB" id="A0A4U5NC07"/>
<dbReference type="InterPro" id="IPR050662">
    <property type="entry name" value="Sec-metab_biosynth-thioest"/>
</dbReference>
<evidence type="ECO:0000256" key="3">
    <source>
        <dbReference type="ARBA" id="ARBA00022801"/>
    </source>
</evidence>
<dbReference type="InterPro" id="IPR036866">
    <property type="entry name" value="RibonucZ/Hydroxyglut_hydro"/>
</dbReference>
<feature type="domain" description="Metallo-beta-lactamase" evidence="6">
    <location>
        <begin position="59"/>
        <end position="226"/>
    </location>
</feature>
<keyword evidence="2" id="KW-0479">Metal-binding</keyword>
<name>A0A4U5NC07_STECR</name>
<keyword evidence="8" id="KW-1185">Reference proteome</keyword>
<gene>
    <name evidence="7" type="ORF">L596_014461</name>
</gene>
<organism evidence="7 8">
    <name type="scientific">Steinernema carpocapsae</name>
    <name type="common">Entomopathogenic nematode</name>
    <dbReference type="NCBI Taxonomy" id="34508"/>
    <lineage>
        <taxon>Eukaryota</taxon>
        <taxon>Metazoa</taxon>
        <taxon>Ecdysozoa</taxon>
        <taxon>Nematoda</taxon>
        <taxon>Chromadorea</taxon>
        <taxon>Rhabditida</taxon>
        <taxon>Tylenchina</taxon>
        <taxon>Panagrolaimomorpha</taxon>
        <taxon>Strongyloidoidea</taxon>
        <taxon>Steinernematidae</taxon>
        <taxon>Steinernema</taxon>
    </lineage>
</organism>
<dbReference type="Gene3D" id="3.60.15.10">
    <property type="entry name" value="Ribonuclease Z/Hydroxyacylglutathione hydrolase-like"/>
    <property type="match status" value="1"/>
</dbReference>
<evidence type="ECO:0000256" key="5">
    <source>
        <dbReference type="ARBA" id="ARBA00069358"/>
    </source>
</evidence>
<dbReference type="EMBL" id="AZBU02000004">
    <property type="protein sequence ID" value="TKR80379.1"/>
    <property type="molecule type" value="Genomic_DNA"/>
</dbReference>
<dbReference type="Pfam" id="PF00753">
    <property type="entry name" value="Lactamase_B"/>
    <property type="match status" value="1"/>
</dbReference>
<dbReference type="GO" id="GO:0003727">
    <property type="term" value="F:single-stranded RNA binding"/>
    <property type="evidence" value="ECO:0007669"/>
    <property type="project" value="TreeGrafter"/>
</dbReference>
<dbReference type="OrthoDB" id="17458at2759"/>
<dbReference type="CDD" id="cd07722">
    <property type="entry name" value="LACTB2-like_MBL-fold"/>
    <property type="match status" value="1"/>
</dbReference>
<protein>
    <recommendedName>
        <fullName evidence="5">Beta-lactamase-like protein 2 homolog</fullName>
    </recommendedName>
</protein>
<dbReference type="GO" id="GO:0046872">
    <property type="term" value="F:metal ion binding"/>
    <property type="evidence" value="ECO:0007669"/>
    <property type="project" value="UniProtKB-KW"/>
</dbReference>
<accession>A0A4U5NC07</accession>
<evidence type="ECO:0000313" key="7">
    <source>
        <dbReference type="EMBL" id="TKR80379.1"/>
    </source>
</evidence>
<evidence type="ECO:0000256" key="2">
    <source>
        <dbReference type="ARBA" id="ARBA00022723"/>
    </source>
</evidence>
<comment type="caution">
    <text evidence="7">The sequence shown here is derived from an EMBL/GenBank/DDBJ whole genome shotgun (WGS) entry which is preliminary data.</text>
</comment>
<dbReference type="InterPro" id="IPR001279">
    <property type="entry name" value="Metallo-B-lactamas"/>
</dbReference>
<keyword evidence="3" id="KW-0378">Hydrolase</keyword>
<dbReference type="SMART" id="SM00849">
    <property type="entry name" value="Lactamase_B"/>
    <property type="match status" value="1"/>
</dbReference>
<dbReference type="PANTHER" id="PTHR23131">
    <property type="entry name" value="ENDORIBONUCLEASE LACTB2"/>
    <property type="match status" value="1"/>
</dbReference>
<dbReference type="Proteomes" id="UP000298663">
    <property type="component" value="Unassembled WGS sequence"/>
</dbReference>
<evidence type="ECO:0000256" key="4">
    <source>
        <dbReference type="ARBA" id="ARBA00022833"/>
    </source>
</evidence>
<dbReference type="STRING" id="34508.A0A4U5NC07"/>
<dbReference type="GO" id="GO:0004521">
    <property type="term" value="F:RNA endonuclease activity"/>
    <property type="evidence" value="ECO:0007669"/>
    <property type="project" value="TreeGrafter"/>
</dbReference>
<dbReference type="GO" id="GO:0016787">
    <property type="term" value="F:hydrolase activity"/>
    <property type="evidence" value="ECO:0007669"/>
    <property type="project" value="UniProtKB-KW"/>
</dbReference>
<dbReference type="PANTHER" id="PTHR23131:SF0">
    <property type="entry name" value="ENDORIBONUCLEASE LACTB2"/>
    <property type="match status" value="1"/>
</dbReference>
<dbReference type="GO" id="GO:0005759">
    <property type="term" value="C:mitochondrial matrix"/>
    <property type="evidence" value="ECO:0007669"/>
    <property type="project" value="TreeGrafter"/>
</dbReference>
<dbReference type="InterPro" id="IPR047921">
    <property type="entry name" value="LACTB2-like_MBL-fold"/>
</dbReference>
<keyword evidence="4" id="KW-0862">Zinc</keyword>
<evidence type="ECO:0000256" key="1">
    <source>
        <dbReference type="ARBA" id="ARBA00006759"/>
    </source>
</evidence>
<dbReference type="SUPFAM" id="SSF56281">
    <property type="entry name" value="Metallo-hydrolase/oxidoreductase"/>
    <property type="match status" value="1"/>
</dbReference>
<sequence length="228" mass="24878">MPTWKNYVDYSIGAAAYLFNRYFSKAMTAKLTPVEPIALLSPKVHRILGMNPGAFTLQGTNTYLVGTGKSKILIDTGDAGIEKYIENLGSVLGENKIEGIIITHWHHDHVGGIPAVLEKFCGGTKGAAPPVPIYKIKRPDGADSNVDYTYIEDGHVLKTEGATLKLVATPGHTTDHIVVYLEEENAIFSGDCILGEGTTVFEDLYTYMKSLDVLREIQPSRIYPGHGP</sequence>
<evidence type="ECO:0000313" key="8">
    <source>
        <dbReference type="Proteomes" id="UP000298663"/>
    </source>
</evidence>
<reference evidence="7 8" key="1">
    <citation type="journal article" date="2015" name="Genome Biol.">
        <title>Comparative genomics of Steinernema reveals deeply conserved gene regulatory networks.</title>
        <authorList>
            <person name="Dillman A.R."/>
            <person name="Macchietto M."/>
            <person name="Porter C.F."/>
            <person name="Rogers A."/>
            <person name="Williams B."/>
            <person name="Antoshechkin I."/>
            <person name="Lee M.M."/>
            <person name="Goodwin Z."/>
            <person name="Lu X."/>
            <person name="Lewis E.E."/>
            <person name="Goodrich-Blair H."/>
            <person name="Stock S.P."/>
            <person name="Adams B.J."/>
            <person name="Sternberg P.W."/>
            <person name="Mortazavi A."/>
        </authorList>
    </citation>
    <scope>NUCLEOTIDE SEQUENCE [LARGE SCALE GENOMIC DNA]</scope>
    <source>
        <strain evidence="7 8">ALL</strain>
    </source>
</reference>
<dbReference type="FunFam" id="3.60.15.10:FF:000017">
    <property type="entry name" value="Lactamase beta 2"/>
    <property type="match status" value="1"/>
</dbReference>